<accession>A0A183DBK6</accession>
<dbReference type="InterPro" id="IPR006029">
    <property type="entry name" value="Neurotrans-gated_channel_TM"/>
</dbReference>
<feature type="domain" description="Neurotransmitter-gated ion-channel transmembrane" evidence="3">
    <location>
        <begin position="1"/>
        <end position="91"/>
    </location>
</feature>
<keyword evidence="2" id="KW-0732">Signal</keyword>
<keyword evidence="1" id="KW-1133">Transmembrane helix</keyword>
<organism evidence="4">
    <name type="scientific">Gongylonema pulchrum</name>
    <dbReference type="NCBI Taxonomy" id="637853"/>
    <lineage>
        <taxon>Eukaryota</taxon>
        <taxon>Metazoa</taxon>
        <taxon>Ecdysozoa</taxon>
        <taxon>Nematoda</taxon>
        <taxon>Chromadorea</taxon>
        <taxon>Rhabditida</taxon>
        <taxon>Spirurina</taxon>
        <taxon>Spiruromorpha</taxon>
        <taxon>Spiruroidea</taxon>
        <taxon>Gongylonematidae</taxon>
        <taxon>Gongylonema</taxon>
    </lineage>
</organism>
<dbReference type="Pfam" id="PF02932">
    <property type="entry name" value="Neur_chan_memb"/>
    <property type="match status" value="1"/>
</dbReference>
<reference evidence="4" key="1">
    <citation type="submission" date="2016-06" db="UniProtKB">
        <authorList>
            <consortium name="WormBaseParasite"/>
        </authorList>
    </citation>
    <scope>IDENTIFICATION</scope>
</reference>
<evidence type="ECO:0000256" key="2">
    <source>
        <dbReference type="SAM" id="SignalP"/>
    </source>
</evidence>
<proteinExistence type="predicted"/>
<dbReference type="Gene3D" id="1.20.58.390">
    <property type="entry name" value="Neurotransmitter-gated ion-channel transmembrane domain"/>
    <property type="match status" value="1"/>
</dbReference>
<keyword evidence="1" id="KW-0812">Transmembrane</keyword>
<feature type="chain" id="PRO_5008148198" evidence="2">
    <location>
        <begin position="18"/>
        <end position="121"/>
    </location>
</feature>
<dbReference type="GO" id="GO:0016020">
    <property type="term" value="C:membrane"/>
    <property type="evidence" value="ECO:0007669"/>
    <property type="project" value="InterPro"/>
</dbReference>
<sequence>LGITVLLAFSVFVLAIAEKMPETSDSMPLIGIYLTVVMLMTSISVVMTVMVLNFHHRGPFDRPVPPWIRTFVLQKLRSFLKMRSRDSLCNADPVLLSNGLASKLSTQKTSGLWSLFTLISD</sequence>
<protein>
    <submittedName>
        <fullName evidence="4">Neur_chan_memb domain-containing protein</fullName>
    </submittedName>
</protein>
<feature type="transmembrane region" description="Helical" evidence="1">
    <location>
        <begin position="27"/>
        <end position="52"/>
    </location>
</feature>
<dbReference type="CDD" id="cd19051">
    <property type="entry name" value="LGIC_TM_cation"/>
    <property type="match status" value="1"/>
</dbReference>
<dbReference type="WBParaSite" id="GPUH_0000610501-mRNA-1">
    <property type="protein sequence ID" value="GPUH_0000610501-mRNA-1"/>
    <property type="gene ID" value="GPUH_0000610501"/>
</dbReference>
<dbReference type="GO" id="GO:0006811">
    <property type="term" value="P:monoatomic ion transport"/>
    <property type="evidence" value="ECO:0007669"/>
    <property type="project" value="InterPro"/>
</dbReference>
<dbReference type="InterPro" id="IPR036719">
    <property type="entry name" value="Neuro-gated_channel_TM_sf"/>
</dbReference>
<keyword evidence="1" id="KW-0472">Membrane</keyword>
<evidence type="ECO:0000313" key="4">
    <source>
        <dbReference type="WBParaSite" id="GPUH_0000610501-mRNA-1"/>
    </source>
</evidence>
<evidence type="ECO:0000256" key="1">
    <source>
        <dbReference type="SAM" id="Phobius"/>
    </source>
</evidence>
<dbReference type="SUPFAM" id="SSF90112">
    <property type="entry name" value="Neurotransmitter-gated ion-channel transmembrane pore"/>
    <property type="match status" value="1"/>
</dbReference>
<dbReference type="InterPro" id="IPR038050">
    <property type="entry name" value="Neuro_actylchol_rec"/>
</dbReference>
<feature type="signal peptide" evidence="2">
    <location>
        <begin position="1"/>
        <end position="17"/>
    </location>
</feature>
<evidence type="ECO:0000259" key="3">
    <source>
        <dbReference type="Pfam" id="PF02932"/>
    </source>
</evidence>
<name>A0A183DBK6_9BILA</name>
<dbReference type="AlphaFoldDB" id="A0A183DBK6"/>